<keyword evidence="2" id="KW-0472">Membrane</keyword>
<evidence type="ECO:0000256" key="1">
    <source>
        <dbReference type="SAM" id="MobiDB-lite"/>
    </source>
</evidence>
<gene>
    <name evidence="3" type="ORF">C451_01020</name>
</gene>
<organism evidence="3 4">
    <name type="scientific">Halococcus thailandensis JCM 13552</name>
    <dbReference type="NCBI Taxonomy" id="1227457"/>
    <lineage>
        <taxon>Archaea</taxon>
        <taxon>Methanobacteriati</taxon>
        <taxon>Methanobacteriota</taxon>
        <taxon>Stenosarchaea group</taxon>
        <taxon>Halobacteria</taxon>
        <taxon>Halobacteriales</taxon>
        <taxon>Halococcaceae</taxon>
        <taxon>Halococcus</taxon>
    </lineage>
</organism>
<accession>M0NJ58</accession>
<feature type="region of interest" description="Disordered" evidence="1">
    <location>
        <begin position="183"/>
        <end position="206"/>
    </location>
</feature>
<dbReference type="EMBL" id="AOMF01000022">
    <property type="protein sequence ID" value="EMA56720.1"/>
    <property type="molecule type" value="Genomic_DNA"/>
</dbReference>
<keyword evidence="4" id="KW-1185">Reference proteome</keyword>
<comment type="caution">
    <text evidence="3">The sequence shown here is derived from an EMBL/GenBank/DDBJ whole genome shotgun (WGS) entry which is preliminary data.</text>
</comment>
<feature type="transmembrane region" description="Helical" evidence="2">
    <location>
        <begin position="114"/>
        <end position="135"/>
    </location>
</feature>
<name>M0NJ58_9EURY</name>
<keyword evidence="2" id="KW-1133">Transmembrane helix</keyword>
<dbReference type="STRING" id="1227457.C451_01020"/>
<proteinExistence type="predicted"/>
<keyword evidence="2" id="KW-0812">Transmembrane</keyword>
<protein>
    <submittedName>
        <fullName evidence="3">Uncharacterized protein</fullName>
    </submittedName>
</protein>
<dbReference type="Proteomes" id="UP000011680">
    <property type="component" value="Unassembled WGS sequence"/>
</dbReference>
<evidence type="ECO:0000256" key="2">
    <source>
        <dbReference type="SAM" id="Phobius"/>
    </source>
</evidence>
<feature type="transmembrane region" description="Helical" evidence="2">
    <location>
        <begin position="141"/>
        <end position="170"/>
    </location>
</feature>
<dbReference type="AlphaFoldDB" id="M0NJ58"/>
<evidence type="ECO:0000313" key="4">
    <source>
        <dbReference type="Proteomes" id="UP000011680"/>
    </source>
</evidence>
<reference evidence="3 4" key="1">
    <citation type="journal article" date="2014" name="PLoS Genet.">
        <title>Phylogenetically driven sequencing of extremely halophilic archaea reveals strategies for static and dynamic osmo-response.</title>
        <authorList>
            <person name="Becker E.A."/>
            <person name="Seitzer P.M."/>
            <person name="Tritt A."/>
            <person name="Larsen D."/>
            <person name="Krusor M."/>
            <person name="Yao A.I."/>
            <person name="Wu D."/>
            <person name="Madern D."/>
            <person name="Eisen J.A."/>
            <person name="Darling A.E."/>
            <person name="Facciotti M.T."/>
        </authorList>
    </citation>
    <scope>NUCLEOTIDE SEQUENCE [LARGE SCALE GENOMIC DNA]</scope>
    <source>
        <strain evidence="3 4">JCM 13552</strain>
    </source>
</reference>
<evidence type="ECO:0000313" key="3">
    <source>
        <dbReference type="EMBL" id="EMA56720.1"/>
    </source>
</evidence>
<sequence>MRKSSMVAEEGGLGQQVWPKPPGLRTVRMFGDDLVATGAFLLSELVFRDLGWNGERNIDDDAGDVLVGIGENAVALGTVRLPDPDGPVRVGWWSGRSLVAGVASRSGRGVAGGVGIAASFVVFLVLFRLFVLWLLSSTALLAGGCVGAFVLLEAVFKLFDSLVLGSVLLAEKRVLSKISLGKDRPTHRTDRRGRTARQSVRPGKHD</sequence>